<dbReference type="RefSeq" id="WP_084068245.1">
    <property type="nucleotide sequence ID" value="NZ_FWXY01000007.1"/>
</dbReference>
<keyword evidence="4" id="KW-1185">Reference proteome</keyword>
<dbReference type="AlphaFoldDB" id="A0A1W2B6L4"/>
<dbReference type="Gene3D" id="3.30.450.40">
    <property type="match status" value="1"/>
</dbReference>
<accession>A0A1W2B6L4</accession>
<dbReference type="Proteomes" id="UP000192418">
    <property type="component" value="Unassembled WGS sequence"/>
</dbReference>
<gene>
    <name evidence="3" type="ORF">SAMN02746065_10713</name>
</gene>
<dbReference type="SUPFAM" id="SSF55781">
    <property type="entry name" value="GAF domain-like"/>
    <property type="match status" value="1"/>
</dbReference>
<organism evidence="3 4">
    <name type="scientific">Desulfocicer vacuolatum DSM 3385</name>
    <dbReference type="NCBI Taxonomy" id="1121400"/>
    <lineage>
        <taxon>Bacteria</taxon>
        <taxon>Pseudomonadati</taxon>
        <taxon>Thermodesulfobacteriota</taxon>
        <taxon>Desulfobacteria</taxon>
        <taxon>Desulfobacterales</taxon>
        <taxon>Desulfobacteraceae</taxon>
        <taxon>Desulfocicer</taxon>
    </lineage>
</organism>
<dbReference type="EMBL" id="FWXY01000007">
    <property type="protein sequence ID" value="SMC68576.1"/>
    <property type="molecule type" value="Genomic_DNA"/>
</dbReference>
<protein>
    <submittedName>
        <fullName evidence="3">GAF domain-containing protein</fullName>
    </submittedName>
</protein>
<dbReference type="SMART" id="SM00065">
    <property type="entry name" value="GAF"/>
    <property type="match status" value="1"/>
</dbReference>
<evidence type="ECO:0000259" key="2">
    <source>
        <dbReference type="SMART" id="SM00065"/>
    </source>
</evidence>
<feature type="coiled-coil region" evidence="1">
    <location>
        <begin position="183"/>
        <end position="228"/>
    </location>
</feature>
<dbReference type="InterPro" id="IPR029016">
    <property type="entry name" value="GAF-like_dom_sf"/>
</dbReference>
<proteinExistence type="predicted"/>
<dbReference type="InterPro" id="IPR003018">
    <property type="entry name" value="GAF"/>
</dbReference>
<dbReference type="Pfam" id="PF13185">
    <property type="entry name" value="GAF_2"/>
    <property type="match status" value="1"/>
</dbReference>
<evidence type="ECO:0000313" key="4">
    <source>
        <dbReference type="Proteomes" id="UP000192418"/>
    </source>
</evidence>
<evidence type="ECO:0000256" key="1">
    <source>
        <dbReference type="SAM" id="Coils"/>
    </source>
</evidence>
<feature type="domain" description="GAF" evidence="2">
    <location>
        <begin position="46"/>
        <end position="191"/>
    </location>
</feature>
<keyword evidence="1" id="KW-0175">Coiled coil</keyword>
<reference evidence="3 4" key="1">
    <citation type="submission" date="2017-04" db="EMBL/GenBank/DDBJ databases">
        <authorList>
            <person name="Afonso C.L."/>
            <person name="Miller P.J."/>
            <person name="Scott M.A."/>
            <person name="Spackman E."/>
            <person name="Goraichik I."/>
            <person name="Dimitrov K.M."/>
            <person name="Suarez D.L."/>
            <person name="Swayne D.E."/>
        </authorList>
    </citation>
    <scope>NUCLEOTIDE SEQUENCE [LARGE SCALE GENOMIC DNA]</scope>
    <source>
        <strain evidence="3 4">DSM 3385</strain>
    </source>
</reference>
<evidence type="ECO:0000313" key="3">
    <source>
        <dbReference type="EMBL" id="SMC68576.1"/>
    </source>
</evidence>
<dbReference type="OrthoDB" id="5417406at2"/>
<dbReference type="STRING" id="1121400.SAMN02746065_10713"/>
<name>A0A1W2B6L4_9BACT</name>
<sequence>MISDNHPPAPVALHREINDLRKKLSRQQHYMDSVHETTMGLIQQLGVNTLLEKILTKAGLLADTPDTFLYLYDAHADELVVKLGQGIYVDLVGARIKPDQGLAGKVYTTGESILVDDYKTWPKRIKHPLYENLHSALGIPLKSNTRPIGVVGLGSFDPAKPFGPEDLKQMARFAELASVALGNARLNDKLQKELIDRKKAEESVRILNAELEQRVMERTAKLKQAFSEIKTLKGILPICSECKKIRNHKGDWKRLEIYIEKKSEASFSHSICPECAKALYPDLDIY</sequence>